<organism evidence="1">
    <name type="scientific">marine sediment metagenome</name>
    <dbReference type="NCBI Taxonomy" id="412755"/>
    <lineage>
        <taxon>unclassified sequences</taxon>
        <taxon>metagenomes</taxon>
        <taxon>ecological metagenomes</taxon>
    </lineage>
</organism>
<dbReference type="AlphaFoldDB" id="A0A0F9GQ47"/>
<protein>
    <submittedName>
        <fullName evidence="1">Uncharacterized protein</fullName>
    </submittedName>
</protein>
<dbReference type="EMBL" id="LAZR01025545">
    <property type="protein sequence ID" value="KKL71590.1"/>
    <property type="molecule type" value="Genomic_DNA"/>
</dbReference>
<sequence length="157" mass="18752">MSKEIKKRNKKDPLDFDMLIDEFDTVEERLEYIFSDIDFDKMKKHMAKRPRRHHNSPAEDLEMTEKLEEFLKDKKEKIMAKVLCIECDTKMQHQRSGVAVLETYEDGVKPYKVWSADYYECPICGNRIVTGFGNEAYSHEHDTDFHERVSKCEFKFK</sequence>
<reference evidence="1" key="1">
    <citation type="journal article" date="2015" name="Nature">
        <title>Complex archaea that bridge the gap between prokaryotes and eukaryotes.</title>
        <authorList>
            <person name="Spang A."/>
            <person name="Saw J.H."/>
            <person name="Jorgensen S.L."/>
            <person name="Zaremba-Niedzwiedzka K."/>
            <person name="Martijn J."/>
            <person name="Lind A.E."/>
            <person name="van Eijk R."/>
            <person name="Schleper C."/>
            <person name="Guy L."/>
            <person name="Ettema T.J."/>
        </authorList>
    </citation>
    <scope>NUCLEOTIDE SEQUENCE</scope>
</reference>
<comment type="caution">
    <text evidence="1">The sequence shown here is derived from an EMBL/GenBank/DDBJ whole genome shotgun (WGS) entry which is preliminary data.</text>
</comment>
<evidence type="ECO:0000313" key="1">
    <source>
        <dbReference type="EMBL" id="KKL71590.1"/>
    </source>
</evidence>
<gene>
    <name evidence="1" type="ORF">LCGC14_2093410</name>
</gene>
<name>A0A0F9GQ47_9ZZZZ</name>
<accession>A0A0F9GQ47</accession>
<proteinExistence type="predicted"/>